<dbReference type="SUPFAM" id="SSF48179">
    <property type="entry name" value="6-phosphogluconate dehydrogenase C-terminal domain-like"/>
    <property type="match status" value="2"/>
</dbReference>
<keyword evidence="2" id="KW-0560">Oxidoreductase</keyword>
<feature type="domain" description="3-hydroxyacyl-CoA dehydrogenase C-terminal" evidence="1">
    <location>
        <begin position="1"/>
        <end position="66"/>
    </location>
</feature>
<feature type="domain" description="3-hydroxyacyl-CoA dehydrogenase C-terminal" evidence="1">
    <location>
        <begin position="196"/>
        <end position="276"/>
    </location>
</feature>
<dbReference type="Proteomes" id="UP000256805">
    <property type="component" value="Unassembled WGS sequence"/>
</dbReference>
<accession>A0A375J3X5</accession>
<dbReference type="InterPro" id="IPR008927">
    <property type="entry name" value="6-PGluconate_DH-like_C_sf"/>
</dbReference>
<dbReference type="PANTHER" id="PTHR48075:SF5">
    <property type="entry name" value="3-HYDROXYBUTYRYL-COA DEHYDROGENASE"/>
    <property type="match status" value="1"/>
</dbReference>
<dbReference type="GO" id="GO:0008691">
    <property type="term" value="F:3-hydroxybutyryl-CoA dehydrogenase activity"/>
    <property type="evidence" value="ECO:0007669"/>
    <property type="project" value="UniProtKB-EC"/>
</dbReference>
<dbReference type="Pfam" id="PF00725">
    <property type="entry name" value="3HCDH"/>
    <property type="match status" value="2"/>
</dbReference>
<evidence type="ECO:0000313" key="2">
    <source>
        <dbReference type="EMBL" id="SPR99499.1"/>
    </source>
</evidence>
<reference evidence="2 3" key="1">
    <citation type="submission" date="2018-01" db="EMBL/GenBank/DDBJ databases">
        <authorList>
            <person name="Gaut B.S."/>
            <person name="Morton B.R."/>
            <person name="Clegg M.T."/>
            <person name="Duvall M.R."/>
        </authorList>
    </citation>
    <scope>NUCLEOTIDE SEQUENCE [LARGE SCALE GENOMIC DNA]</scope>
    <source>
        <strain evidence="2">Cupriavidus taiwanensis cmp 52</strain>
    </source>
</reference>
<dbReference type="Gene3D" id="1.10.1040.10">
    <property type="entry name" value="N-(1-d-carboxylethyl)-l-norvaline Dehydrogenase, domain 2"/>
    <property type="match status" value="2"/>
</dbReference>
<dbReference type="InterPro" id="IPR013328">
    <property type="entry name" value="6PGD_dom2"/>
</dbReference>
<dbReference type="AlphaFoldDB" id="A0A375J3X5"/>
<organism evidence="2 3">
    <name type="scientific">Cupriavidus taiwanensis</name>
    <dbReference type="NCBI Taxonomy" id="164546"/>
    <lineage>
        <taxon>Bacteria</taxon>
        <taxon>Pseudomonadati</taxon>
        <taxon>Pseudomonadota</taxon>
        <taxon>Betaproteobacteria</taxon>
        <taxon>Burkholderiales</taxon>
        <taxon>Burkholderiaceae</taxon>
        <taxon>Cupriavidus</taxon>
    </lineage>
</organism>
<protein>
    <submittedName>
        <fullName evidence="2">3-hydroxybutyryl-CoA dehydrogenase, phenylacetic acid degradation</fullName>
        <ecNumber evidence="2">1.1.1.157</ecNumber>
    </submittedName>
</protein>
<name>A0A375J3X5_9BURK</name>
<evidence type="ECO:0000259" key="1">
    <source>
        <dbReference type="Pfam" id="PF00725"/>
    </source>
</evidence>
<dbReference type="GO" id="GO:0006631">
    <property type="term" value="P:fatty acid metabolic process"/>
    <property type="evidence" value="ECO:0007669"/>
    <property type="project" value="InterPro"/>
</dbReference>
<sequence>MREQAGFRMGPFELMDLTGLDVSHPVMESIYNQFYQEPRYRPSPITAIRAVGGLIGRKAGAGFYAYADGQKQVPAAAAVPAARPSSVWVSHASERGHAMVTKLLGALGVTPEGGNQPSADALIIVTPLGLDATTSALQQGLDPARTVAIDTLLPFEATKRRTLMTTPATSAAARDAAHGLFASDGVPVTLIRDSAGFVAQRVLCCIINIASDIAQQRIATPADIDLAVNLGLGYPKGPLALGDAVGPQLVLETLRNMEALTGDMRYRPSPWLWRRAGLGLSLLAEEQ</sequence>
<gene>
    <name evidence="2" type="ORF">CBM2634_A80431</name>
</gene>
<dbReference type="EC" id="1.1.1.157" evidence="2"/>
<dbReference type="PANTHER" id="PTHR48075">
    <property type="entry name" value="3-HYDROXYACYL-COA DEHYDROGENASE FAMILY PROTEIN"/>
    <property type="match status" value="1"/>
</dbReference>
<evidence type="ECO:0000313" key="3">
    <source>
        <dbReference type="Proteomes" id="UP000256805"/>
    </source>
</evidence>
<dbReference type="InterPro" id="IPR006108">
    <property type="entry name" value="3HC_DH_C"/>
</dbReference>
<dbReference type="EMBL" id="OVTA01000030">
    <property type="protein sequence ID" value="SPR99499.1"/>
    <property type="molecule type" value="Genomic_DNA"/>
</dbReference>
<proteinExistence type="predicted"/>